<dbReference type="GO" id="GO:0005886">
    <property type="term" value="C:plasma membrane"/>
    <property type="evidence" value="ECO:0007669"/>
    <property type="project" value="UniProtKB-SubCell"/>
</dbReference>
<name>A0A0K2SW48_LEPSM</name>
<evidence type="ECO:0000256" key="8">
    <source>
        <dbReference type="ARBA" id="ARBA00022553"/>
    </source>
</evidence>
<evidence type="ECO:0000256" key="16">
    <source>
        <dbReference type="ARBA" id="ARBA00065466"/>
    </source>
</evidence>
<evidence type="ECO:0000256" key="12">
    <source>
        <dbReference type="ARBA" id="ARBA00022949"/>
    </source>
</evidence>
<dbReference type="SMART" id="SM00239">
    <property type="entry name" value="C2"/>
    <property type="match status" value="2"/>
</dbReference>
<dbReference type="Pfam" id="PF00168">
    <property type="entry name" value="C2"/>
    <property type="match status" value="2"/>
</dbReference>
<comment type="subunit">
    <text evidence="16">Monomer. Interacts with ERBB2 (preferentially with the tyrosine phosphorylated form); this interaction occurs at the cell membrane and is increased in a growth factor heregulin-dependent manner. Interacts with SHC1; this interaction may mediate the binding of CPNE3 with ERBB2. Interacts with RACK1.</text>
</comment>
<dbReference type="InterPro" id="IPR037768">
    <property type="entry name" value="C2B_Copine"/>
</dbReference>
<evidence type="ECO:0000256" key="4">
    <source>
        <dbReference type="ARBA" id="ARBA00004496"/>
    </source>
</evidence>
<dbReference type="Pfam" id="PF07002">
    <property type="entry name" value="Copine"/>
    <property type="match status" value="1"/>
</dbReference>
<dbReference type="KEGG" id="lsm:121118980"/>
<dbReference type="InterPro" id="IPR035892">
    <property type="entry name" value="C2_domain_sf"/>
</dbReference>
<dbReference type="GO" id="GO:0005737">
    <property type="term" value="C:cytoplasm"/>
    <property type="evidence" value="ECO:0007669"/>
    <property type="project" value="UniProtKB-SubCell"/>
</dbReference>
<dbReference type="PROSITE" id="PS50004">
    <property type="entry name" value="C2"/>
    <property type="match status" value="2"/>
</dbReference>
<dbReference type="InterPro" id="IPR010734">
    <property type="entry name" value="Copine_C"/>
</dbReference>
<evidence type="ECO:0000256" key="17">
    <source>
        <dbReference type="ARBA" id="ARBA00074834"/>
    </source>
</evidence>
<evidence type="ECO:0000256" key="1">
    <source>
        <dbReference type="ARBA" id="ARBA00004123"/>
    </source>
</evidence>
<feature type="domain" description="C2" evidence="19">
    <location>
        <begin position="129"/>
        <end position="255"/>
    </location>
</feature>
<dbReference type="FunFam" id="2.60.40.150:FF:000042">
    <property type="entry name" value="Copine 3"/>
    <property type="match status" value="1"/>
</dbReference>
<keyword evidence="12" id="KW-0965">Cell junction</keyword>
<dbReference type="GO" id="GO:0005544">
    <property type="term" value="F:calcium-dependent phospholipid binding"/>
    <property type="evidence" value="ECO:0007669"/>
    <property type="project" value="InterPro"/>
</dbReference>
<dbReference type="RefSeq" id="XP_040569522.1">
    <property type="nucleotide sequence ID" value="XM_040713588.2"/>
</dbReference>
<dbReference type="PROSITE" id="PS50234">
    <property type="entry name" value="VWFA"/>
    <property type="match status" value="1"/>
</dbReference>
<dbReference type="InterPro" id="IPR000008">
    <property type="entry name" value="C2_dom"/>
</dbReference>
<dbReference type="GO" id="GO:0005634">
    <property type="term" value="C:nucleus"/>
    <property type="evidence" value="ECO:0007669"/>
    <property type="project" value="UniProtKB-SubCell"/>
</dbReference>
<dbReference type="GeneID" id="121118980"/>
<keyword evidence="7" id="KW-0963">Cytoplasm</keyword>
<dbReference type="CDD" id="cd04048">
    <property type="entry name" value="C2A_Copine"/>
    <property type="match status" value="1"/>
</dbReference>
<dbReference type="GO" id="GO:0071277">
    <property type="term" value="P:cellular response to calcium ion"/>
    <property type="evidence" value="ECO:0007669"/>
    <property type="project" value="UniProtKB-ARBA"/>
</dbReference>
<dbReference type="OMA" id="MVHETEF"/>
<proteinExistence type="inferred from homology"/>
<evidence type="ECO:0000256" key="9">
    <source>
        <dbReference type="ARBA" id="ARBA00022723"/>
    </source>
</evidence>
<evidence type="ECO:0000256" key="18">
    <source>
        <dbReference type="ARBA" id="ARBA00076171"/>
    </source>
</evidence>
<feature type="domain" description="VWFA" evidence="20">
    <location>
        <begin position="298"/>
        <end position="503"/>
    </location>
</feature>
<evidence type="ECO:0000256" key="6">
    <source>
        <dbReference type="ARBA" id="ARBA00022475"/>
    </source>
</evidence>
<evidence type="ECO:0000256" key="13">
    <source>
        <dbReference type="ARBA" id="ARBA00023136"/>
    </source>
</evidence>
<dbReference type="FunFam" id="2.60.40.150:FF:000099">
    <property type="entry name" value="Copine 3"/>
    <property type="match status" value="1"/>
</dbReference>
<dbReference type="GO" id="GO:0046872">
    <property type="term" value="F:metal ion binding"/>
    <property type="evidence" value="ECO:0007669"/>
    <property type="project" value="UniProtKB-KW"/>
</dbReference>
<accession>A0A0K2SW48</accession>
<keyword evidence="11" id="KW-0106">Calcium</keyword>
<evidence type="ECO:0000256" key="10">
    <source>
        <dbReference type="ARBA" id="ARBA00022737"/>
    </source>
</evidence>
<dbReference type="EMBL" id="HACA01000603">
    <property type="protein sequence ID" value="CDW17964.1"/>
    <property type="molecule type" value="Transcribed_RNA"/>
</dbReference>
<keyword evidence="10" id="KW-0677">Repeat</keyword>
<dbReference type="Gene3D" id="3.40.50.410">
    <property type="entry name" value="von Willebrand factor, type A domain"/>
    <property type="match status" value="1"/>
</dbReference>
<evidence type="ECO:0000313" key="21">
    <source>
        <dbReference type="EMBL" id="CDW17964.1"/>
    </source>
</evidence>
<comment type="function">
    <text evidence="15">Calcium-dependent phospholipid-binding protein that plays a role in ERBB2-mediated tumor cell migration in response to growth factor heregulin stimulation.</text>
</comment>
<evidence type="ECO:0000256" key="11">
    <source>
        <dbReference type="ARBA" id="ARBA00022837"/>
    </source>
</evidence>
<keyword evidence="13" id="KW-0472">Membrane</keyword>
<comment type="subcellular location">
    <subcellularLocation>
        <location evidence="3">Cell junction</location>
        <location evidence="3">Focal adhesion</location>
    </subcellularLocation>
    <subcellularLocation>
        <location evidence="2">Cell membrane</location>
    </subcellularLocation>
    <subcellularLocation>
        <location evidence="4">Cytoplasm</location>
    </subcellularLocation>
    <subcellularLocation>
        <location evidence="1">Nucleus</location>
    </subcellularLocation>
</comment>
<evidence type="ECO:0000256" key="15">
    <source>
        <dbReference type="ARBA" id="ARBA00058857"/>
    </source>
</evidence>
<keyword evidence="8" id="KW-0597">Phosphoprotein</keyword>
<evidence type="ECO:0000259" key="20">
    <source>
        <dbReference type="PROSITE" id="PS50234"/>
    </source>
</evidence>
<dbReference type="Gene3D" id="2.60.40.150">
    <property type="entry name" value="C2 domain"/>
    <property type="match status" value="2"/>
</dbReference>
<evidence type="ECO:0000259" key="19">
    <source>
        <dbReference type="PROSITE" id="PS50004"/>
    </source>
</evidence>
<dbReference type="OrthoDB" id="5855668at2759"/>
<dbReference type="InterPro" id="IPR045052">
    <property type="entry name" value="Copine"/>
</dbReference>
<dbReference type="CDD" id="cd04047">
    <property type="entry name" value="C2B_Copine"/>
    <property type="match status" value="1"/>
</dbReference>
<evidence type="ECO:0000256" key="5">
    <source>
        <dbReference type="ARBA" id="ARBA00009048"/>
    </source>
</evidence>
<dbReference type="PANTHER" id="PTHR10857:SF106">
    <property type="entry name" value="C2 DOMAIN-CONTAINING PROTEIN"/>
    <property type="match status" value="1"/>
</dbReference>
<comment type="similarity">
    <text evidence="5">Belongs to the copine family.</text>
</comment>
<keyword evidence="14" id="KW-0539">Nucleus</keyword>
<dbReference type="SUPFAM" id="SSF49562">
    <property type="entry name" value="C2 domain (Calcium/lipid-binding domain, CaLB)"/>
    <property type="match status" value="2"/>
</dbReference>
<dbReference type="SMART" id="SM00327">
    <property type="entry name" value="VWA"/>
    <property type="match status" value="1"/>
</dbReference>
<reference evidence="21" key="1">
    <citation type="submission" date="2014-05" db="EMBL/GenBank/DDBJ databases">
        <authorList>
            <person name="Chronopoulou M."/>
        </authorList>
    </citation>
    <scope>NUCLEOTIDE SEQUENCE</scope>
    <source>
        <tissue evidence="21">Whole organism</tissue>
    </source>
</reference>
<dbReference type="GO" id="GO:0005925">
    <property type="term" value="C:focal adhesion"/>
    <property type="evidence" value="ECO:0007669"/>
    <property type="project" value="UniProtKB-SubCell"/>
</dbReference>
<keyword evidence="9" id="KW-0479">Metal-binding</keyword>
<evidence type="ECO:0000256" key="2">
    <source>
        <dbReference type="ARBA" id="ARBA00004236"/>
    </source>
</evidence>
<sequence>MSFQPGTSSKDTGTLIQITISGRNLRDMDVFSKSDPLCLVYIQPFGSREWVNIARTETIYNDLNPNFTTKVEIMYFFEQRQILNFRVYDEDSGSTNLEDQDFIGEGSASLASIVSSPTGYKVSLINHTGVNGGSLVLRSEELVSCKDEVLLNLIGEKLDKKDFFGSSDPFLEFHRSSEDGTFDIVHRTEYISRNRNPSWKEFRIRKRLLCNADEDRNILVKCFDHNKNGKHSLIGQFNTTLRQLLKPAISGEQTFELIHPKKVKKIKYKNSGVIHLMNSKTIKVHSFLDYIRGGTELACTFSIDFTGSNGDPSQIESLHYVDPTNYPNAYETALRSVGEIIEEYDSDKLFPVLGFGARLPPDGRVSHLFFVNGDGNNPYCHGIEGVVASYKSCIRRIQLFGPTNFAPSIEHIAAYAKNFRDGSQYFILLIITDGVITDMPQTKRAIINASNLPLSIIIIGVGDANFDSMEELDGDDERLNDGRVFASRDIVQFVPLNKFLRTSHGNHYQVRQELAKEVLSEIPQQFLSFMSSNNVVPKPRNEQIVLPTDPELATEIA</sequence>
<protein>
    <recommendedName>
        <fullName evidence="17">Copine-3</fullName>
    </recommendedName>
    <alternativeName>
        <fullName evidence="18">Copine III</fullName>
    </alternativeName>
</protein>
<evidence type="ECO:0000256" key="14">
    <source>
        <dbReference type="ARBA" id="ARBA00023242"/>
    </source>
</evidence>
<evidence type="ECO:0000256" key="3">
    <source>
        <dbReference type="ARBA" id="ARBA00004246"/>
    </source>
</evidence>
<dbReference type="InterPro" id="IPR002035">
    <property type="entry name" value="VWF_A"/>
</dbReference>
<feature type="domain" description="C2" evidence="19">
    <location>
        <begin position="1"/>
        <end position="123"/>
    </location>
</feature>
<organism evidence="21">
    <name type="scientific">Lepeophtheirus salmonis</name>
    <name type="common">Salmon louse</name>
    <name type="synonym">Caligus salmonis</name>
    <dbReference type="NCBI Taxonomy" id="72036"/>
    <lineage>
        <taxon>Eukaryota</taxon>
        <taxon>Metazoa</taxon>
        <taxon>Ecdysozoa</taxon>
        <taxon>Arthropoda</taxon>
        <taxon>Crustacea</taxon>
        <taxon>Multicrustacea</taxon>
        <taxon>Hexanauplia</taxon>
        <taxon>Copepoda</taxon>
        <taxon>Siphonostomatoida</taxon>
        <taxon>Caligidae</taxon>
        <taxon>Lepeophtheirus</taxon>
    </lineage>
</organism>
<dbReference type="AlphaFoldDB" id="A0A0K2SW48"/>
<dbReference type="GO" id="GO:0032991">
    <property type="term" value="C:protein-containing complex"/>
    <property type="evidence" value="ECO:0007669"/>
    <property type="project" value="UniProtKB-ARBA"/>
</dbReference>
<keyword evidence="6" id="KW-1003">Cell membrane</keyword>
<dbReference type="InterPro" id="IPR036465">
    <property type="entry name" value="vWFA_dom_sf"/>
</dbReference>
<dbReference type="SUPFAM" id="SSF53300">
    <property type="entry name" value="vWA-like"/>
    <property type="match status" value="1"/>
</dbReference>
<dbReference type="PANTHER" id="PTHR10857">
    <property type="entry name" value="COPINE"/>
    <property type="match status" value="1"/>
</dbReference>
<evidence type="ECO:0000256" key="7">
    <source>
        <dbReference type="ARBA" id="ARBA00022490"/>
    </source>
</evidence>